<proteinExistence type="predicted"/>
<keyword evidence="3" id="KW-1185">Reference proteome</keyword>
<accession>A0A6A4HNT6</accession>
<evidence type="ECO:0000256" key="1">
    <source>
        <dbReference type="SAM" id="MobiDB-lite"/>
    </source>
</evidence>
<evidence type="ECO:0000313" key="2">
    <source>
        <dbReference type="EMBL" id="KAE9398704.1"/>
    </source>
</evidence>
<dbReference type="AlphaFoldDB" id="A0A6A4HNT6"/>
<sequence length="163" mass="17178">MVASRSASPKTRNLTPSYTLEALDAESFTESHLLDSLLTSDKSTAERNSLSSPGHEGVQPFTKSASQDLIFGRIATSATASTESMEQERSDDSKKLKNASESTAMTSDSEDVVAVPSDKKSRKVKGSGRGAGGGKSTKAKNDKPVALIDGPAARTRARTKLES</sequence>
<evidence type="ECO:0000313" key="3">
    <source>
        <dbReference type="Proteomes" id="UP000799118"/>
    </source>
</evidence>
<organism evidence="2 3">
    <name type="scientific">Gymnopus androsaceus JB14</name>
    <dbReference type="NCBI Taxonomy" id="1447944"/>
    <lineage>
        <taxon>Eukaryota</taxon>
        <taxon>Fungi</taxon>
        <taxon>Dikarya</taxon>
        <taxon>Basidiomycota</taxon>
        <taxon>Agaricomycotina</taxon>
        <taxon>Agaricomycetes</taxon>
        <taxon>Agaricomycetidae</taxon>
        <taxon>Agaricales</taxon>
        <taxon>Marasmiineae</taxon>
        <taxon>Omphalotaceae</taxon>
        <taxon>Gymnopus</taxon>
    </lineage>
</organism>
<dbReference type="EMBL" id="ML769479">
    <property type="protein sequence ID" value="KAE9398704.1"/>
    <property type="molecule type" value="Genomic_DNA"/>
</dbReference>
<feature type="compositionally biased region" description="Basic and acidic residues" evidence="1">
    <location>
        <begin position="86"/>
        <end position="95"/>
    </location>
</feature>
<feature type="region of interest" description="Disordered" evidence="1">
    <location>
        <begin position="39"/>
        <end position="163"/>
    </location>
</feature>
<name>A0A6A4HNT6_9AGAR</name>
<gene>
    <name evidence="2" type="ORF">BT96DRAFT_994632</name>
</gene>
<dbReference type="Proteomes" id="UP000799118">
    <property type="component" value="Unassembled WGS sequence"/>
</dbReference>
<reference evidence="2" key="1">
    <citation type="journal article" date="2019" name="Environ. Microbiol.">
        <title>Fungal ecological strategies reflected in gene transcription - a case study of two litter decomposers.</title>
        <authorList>
            <person name="Barbi F."/>
            <person name="Kohler A."/>
            <person name="Barry K."/>
            <person name="Baskaran P."/>
            <person name="Daum C."/>
            <person name="Fauchery L."/>
            <person name="Ihrmark K."/>
            <person name="Kuo A."/>
            <person name="LaButti K."/>
            <person name="Lipzen A."/>
            <person name="Morin E."/>
            <person name="Grigoriev I.V."/>
            <person name="Henrissat B."/>
            <person name="Lindahl B."/>
            <person name="Martin F."/>
        </authorList>
    </citation>
    <scope>NUCLEOTIDE SEQUENCE</scope>
    <source>
        <strain evidence="2">JB14</strain>
    </source>
</reference>
<protein>
    <submittedName>
        <fullName evidence="2">Uncharacterized protein</fullName>
    </submittedName>
</protein>